<evidence type="ECO:0000313" key="1">
    <source>
        <dbReference type="EMBL" id="HAG0691169.1"/>
    </source>
</evidence>
<proteinExistence type="predicted"/>
<reference evidence="1" key="2">
    <citation type="submission" date="2020-02" db="EMBL/GenBank/DDBJ databases">
        <authorList>
            <consortium name="NCBI Pathogen Detection Project"/>
        </authorList>
    </citation>
    <scope>NUCLEOTIDE SEQUENCE</scope>
    <source>
        <strain evidence="1">MA.0508M80830</strain>
    </source>
</reference>
<name>A0A757LSD5_SALER</name>
<comment type="caution">
    <text evidence="1">The sequence shown here is derived from an EMBL/GenBank/DDBJ whole genome shotgun (WGS) entry which is preliminary data.</text>
</comment>
<organism evidence="1">
    <name type="scientific">Salmonella enterica</name>
    <name type="common">Salmonella choleraesuis</name>
    <dbReference type="NCBI Taxonomy" id="28901"/>
    <lineage>
        <taxon>Bacteria</taxon>
        <taxon>Pseudomonadati</taxon>
        <taxon>Pseudomonadota</taxon>
        <taxon>Gammaproteobacteria</taxon>
        <taxon>Enterobacterales</taxon>
        <taxon>Enterobacteriaceae</taxon>
        <taxon>Salmonella</taxon>
    </lineage>
</organism>
<reference evidence="1" key="1">
    <citation type="journal article" date="2018" name="Genome Biol.">
        <title>SKESA: strategic k-mer extension for scrupulous assemblies.</title>
        <authorList>
            <person name="Souvorov A."/>
            <person name="Agarwala R."/>
            <person name="Lipman D.J."/>
        </authorList>
    </citation>
    <scope>NUCLEOTIDE SEQUENCE</scope>
    <source>
        <strain evidence="1">MA.0508M80830</strain>
    </source>
</reference>
<dbReference type="AlphaFoldDB" id="A0A757LSD5"/>
<sequence length="232" mass="27099">PGLIRERNFEECAGLVHFFFDHTDEVSTRFSIRNPWFSLREMAINEVVRHLLKHMQDIDETRTITLMEKLIVTGASPFWIADFMRDLIWEHGLAQNAVPSPSDALFSRDITERLRDRFAERMNQPELQQQLLLRKSLLGYLYAWRDMSSGETVKQWVREVTTTDEGLVNLLIRLQTSVFSSHRGAYRRIARDQVSPFFDDWPAVEEKLKVMLSGNELTPEQEALKTALENDD</sequence>
<dbReference type="EMBL" id="DAAXEU010000046">
    <property type="protein sequence ID" value="HAG0691169.1"/>
    <property type="molecule type" value="Genomic_DNA"/>
</dbReference>
<feature type="non-terminal residue" evidence="1">
    <location>
        <position position="1"/>
    </location>
</feature>
<gene>
    <name evidence="1" type="ORF">G8T38_004969</name>
</gene>
<protein>
    <submittedName>
        <fullName evidence="1">Exclusion suppressor FxsA</fullName>
    </submittedName>
</protein>
<accession>A0A757LSD5</accession>